<comment type="caution">
    <text evidence="1">The sequence shown here is derived from an EMBL/GenBank/DDBJ whole genome shotgun (WGS) entry which is preliminary data.</text>
</comment>
<dbReference type="GO" id="GO:0016740">
    <property type="term" value="F:transferase activity"/>
    <property type="evidence" value="ECO:0007669"/>
    <property type="project" value="UniProtKB-KW"/>
</dbReference>
<dbReference type="InterPro" id="IPR052736">
    <property type="entry name" value="Stf3_sulfotransferase"/>
</dbReference>
<organism evidence="1 2">
    <name type="scientific">Dietzia natronolimnaea</name>
    <dbReference type="NCBI Taxonomy" id="161920"/>
    <lineage>
        <taxon>Bacteria</taxon>
        <taxon>Bacillati</taxon>
        <taxon>Actinomycetota</taxon>
        <taxon>Actinomycetes</taxon>
        <taxon>Mycobacteriales</taxon>
        <taxon>Dietziaceae</taxon>
        <taxon>Dietzia</taxon>
    </lineage>
</organism>
<evidence type="ECO:0000313" key="2">
    <source>
        <dbReference type="Proteomes" id="UP000218810"/>
    </source>
</evidence>
<gene>
    <name evidence="1" type="ORF">CEY15_13090</name>
</gene>
<dbReference type="EMBL" id="NTGA01000023">
    <property type="protein sequence ID" value="PAY22470.1"/>
    <property type="molecule type" value="Genomic_DNA"/>
</dbReference>
<protein>
    <submittedName>
        <fullName evidence="1">Sulfotransferase family protein</fullName>
    </submittedName>
</protein>
<dbReference type="Pfam" id="PF13469">
    <property type="entry name" value="Sulfotransfer_3"/>
    <property type="match status" value="1"/>
</dbReference>
<accession>A0A2A2WMQ8</accession>
<dbReference type="PANTHER" id="PTHR36451:SF1">
    <property type="entry name" value="OMEGA-HYDROXY-BETA-DIHYDROMENAQUINONE-9 SULFOTRANSFERASE STF3"/>
    <property type="match status" value="1"/>
</dbReference>
<dbReference type="Gene3D" id="3.40.50.300">
    <property type="entry name" value="P-loop containing nucleotide triphosphate hydrolases"/>
    <property type="match status" value="1"/>
</dbReference>
<dbReference type="OrthoDB" id="9777890at2"/>
<sequence>MTGSAVTDDERVHVGTVEDLHASASRAIGLEDFGEGPDHHREALGVLLDSLHSDAGLTPAGSKYWRSVLKGAMVARLVSQAGFAADPAQADIEIVRPVVVTGLPRTGTTALHRLLGADPANQGLELWLTEVPKPRPPREQWEDDPTYRGLRDLYAGFMSENPDYGGVHYISADDLEECWQLLRQSATSASYECLVRLDGYSTWLQSVDWVPAYRRHKRNLQLIGADDPGRRWVLKNPSHLFALDALLEVYPDAVVVQTHRDPRKSMASMFSLAHRTAADWSTRFTPDYIGSSQLDLWARGVAEFDAVRARHEADPGSRATFVDVNHRELIEDPAGVVERVYSAAGAGLDDDVREAVEAENARSLSGDRAPAHRYTLADYGVTEDQIAERFSGYRGLED</sequence>
<dbReference type="RefSeq" id="WP_095718828.1">
    <property type="nucleotide sequence ID" value="NZ_NTGA01000023.1"/>
</dbReference>
<reference evidence="2" key="1">
    <citation type="submission" date="2017-09" db="EMBL/GenBank/DDBJ databases">
        <authorList>
            <person name="Zhang Y."/>
            <person name="Huang X."/>
            <person name="Liu J."/>
            <person name="Lu L."/>
            <person name="Peng K."/>
        </authorList>
    </citation>
    <scope>NUCLEOTIDE SEQUENCE [LARGE SCALE GENOMIC DNA]</scope>
    <source>
        <strain evidence="2">S-XJ-1</strain>
    </source>
</reference>
<dbReference type="PANTHER" id="PTHR36451">
    <property type="entry name" value="PAPS-DEPENDENT SULFOTRANSFERASE STF3"/>
    <property type="match status" value="1"/>
</dbReference>
<proteinExistence type="predicted"/>
<dbReference type="AlphaFoldDB" id="A0A2A2WMQ8"/>
<dbReference type="InterPro" id="IPR027417">
    <property type="entry name" value="P-loop_NTPase"/>
</dbReference>
<keyword evidence="1" id="KW-0808">Transferase</keyword>
<dbReference type="SUPFAM" id="SSF52540">
    <property type="entry name" value="P-loop containing nucleoside triphosphate hydrolases"/>
    <property type="match status" value="1"/>
</dbReference>
<dbReference type="Proteomes" id="UP000218810">
    <property type="component" value="Unassembled WGS sequence"/>
</dbReference>
<keyword evidence="2" id="KW-1185">Reference proteome</keyword>
<evidence type="ECO:0000313" key="1">
    <source>
        <dbReference type="EMBL" id="PAY22470.1"/>
    </source>
</evidence>
<name>A0A2A2WMQ8_9ACTN</name>